<dbReference type="Pfam" id="PF06530">
    <property type="entry name" value="Phage_antitermQ"/>
    <property type="match status" value="1"/>
</dbReference>
<dbReference type="EnsemblMetazoa" id="RPRC014968-RA">
    <property type="protein sequence ID" value="RPRC014968-PA"/>
    <property type="gene ID" value="RPRC014968"/>
</dbReference>
<evidence type="ECO:0008006" key="7">
    <source>
        <dbReference type="Google" id="ProtNLM"/>
    </source>
</evidence>
<evidence type="ECO:0000313" key="6">
    <source>
        <dbReference type="Proteomes" id="UP000015103"/>
    </source>
</evidence>
<evidence type="ECO:0000256" key="2">
    <source>
        <dbReference type="ARBA" id="ARBA00023015"/>
    </source>
</evidence>
<dbReference type="GO" id="GO:0060567">
    <property type="term" value="P:negative regulation of termination of DNA-templated transcription"/>
    <property type="evidence" value="ECO:0007669"/>
    <property type="project" value="InterPro"/>
</dbReference>
<evidence type="ECO:0000256" key="4">
    <source>
        <dbReference type="ARBA" id="ARBA00023163"/>
    </source>
</evidence>
<dbReference type="InterPro" id="IPR010534">
    <property type="entry name" value="Phage_933W_GpQ"/>
</dbReference>
<proteinExistence type="inferred from homology"/>
<evidence type="ECO:0000313" key="5">
    <source>
        <dbReference type="EnsemblMetazoa" id="RPRC014968-PA"/>
    </source>
</evidence>
<evidence type="ECO:0000256" key="1">
    <source>
        <dbReference type="ARBA" id="ARBA00010234"/>
    </source>
</evidence>
<reference evidence="5" key="1">
    <citation type="submission" date="2015-05" db="UniProtKB">
        <authorList>
            <consortium name="EnsemblMetazoa"/>
        </authorList>
    </citation>
    <scope>IDENTIFICATION</scope>
</reference>
<keyword evidence="4" id="KW-0804">Transcription</keyword>
<keyword evidence="2" id="KW-0805">Transcription regulation</keyword>
<dbReference type="InParanoid" id="T1IF99"/>
<dbReference type="EMBL" id="ACPB03031788">
    <property type="status" value="NOT_ANNOTATED_CDS"/>
    <property type="molecule type" value="Genomic_DNA"/>
</dbReference>
<comment type="similarity">
    <text evidence="1">Belongs to the phage antitermination Q type 1 family.</text>
</comment>
<keyword evidence="3" id="KW-0238">DNA-binding</keyword>
<dbReference type="VEuPathDB" id="VectorBase:RPRC014968"/>
<dbReference type="GO" id="GO:0003677">
    <property type="term" value="F:DNA binding"/>
    <property type="evidence" value="ECO:0007669"/>
    <property type="project" value="UniProtKB-KW"/>
</dbReference>
<dbReference type="Proteomes" id="UP000015103">
    <property type="component" value="Unassembled WGS sequence"/>
</dbReference>
<sequence>MRDIRYLLTAWGNWSGSRIGTEYKAAWPLATASCDIRPMLSDADGETVDRAVGRLKHFDPLGYDIVVAYYRGKASCQMIGEAMEPHRHRTYVSKVLERAEAYIAGRVAELLEAA</sequence>
<organism evidence="5 6">
    <name type="scientific">Rhodnius prolixus</name>
    <name type="common">Triatomid bug</name>
    <dbReference type="NCBI Taxonomy" id="13249"/>
    <lineage>
        <taxon>Eukaryota</taxon>
        <taxon>Metazoa</taxon>
        <taxon>Ecdysozoa</taxon>
        <taxon>Arthropoda</taxon>
        <taxon>Hexapoda</taxon>
        <taxon>Insecta</taxon>
        <taxon>Pterygota</taxon>
        <taxon>Neoptera</taxon>
        <taxon>Paraneoptera</taxon>
        <taxon>Hemiptera</taxon>
        <taxon>Heteroptera</taxon>
        <taxon>Panheteroptera</taxon>
        <taxon>Cimicomorpha</taxon>
        <taxon>Reduviidae</taxon>
        <taxon>Triatominae</taxon>
        <taxon>Rhodnius</taxon>
    </lineage>
</organism>
<dbReference type="AlphaFoldDB" id="T1IF99"/>
<accession>T1IF99</accession>
<evidence type="ECO:0000256" key="3">
    <source>
        <dbReference type="ARBA" id="ARBA00023125"/>
    </source>
</evidence>
<name>T1IF99_RHOPR</name>
<keyword evidence="6" id="KW-1185">Reference proteome</keyword>
<protein>
    <recommendedName>
        <fullName evidence="7">Phage antitermination protein Q</fullName>
    </recommendedName>
</protein>
<dbReference type="HOGENOM" id="CLU_129825_0_0_1"/>